<dbReference type="RefSeq" id="WP_106679230.1">
    <property type="nucleotide sequence ID" value="NZ_JACHWV010000003.1"/>
</dbReference>
<keyword evidence="5" id="KW-1185">Reference proteome</keyword>
<dbReference type="InterPro" id="IPR005031">
    <property type="entry name" value="COQ10_START"/>
</dbReference>
<evidence type="ECO:0000259" key="3">
    <source>
        <dbReference type="SMART" id="SM00871"/>
    </source>
</evidence>
<dbReference type="SUPFAM" id="SSF55961">
    <property type="entry name" value="Bet v1-like"/>
    <property type="match status" value="1"/>
</dbReference>
<comment type="caution">
    <text evidence="4">The sequence shown here is derived from an EMBL/GenBank/DDBJ whole genome shotgun (WGS) entry which is preliminary data.</text>
</comment>
<dbReference type="OrthoDB" id="9807923at2"/>
<organism evidence="4 5">
    <name type="scientific">Mesoflavibacter zeaxanthinifaciens subsp. sabulilitoris</name>
    <dbReference type="NCBI Taxonomy" id="1520893"/>
    <lineage>
        <taxon>Bacteria</taxon>
        <taxon>Pseudomonadati</taxon>
        <taxon>Bacteroidota</taxon>
        <taxon>Flavobacteriia</taxon>
        <taxon>Flavobacteriales</taxon>
        <taxon>Flavobacteriaceae</taxon>
        <taxon>Mesoflavibacter</taxon>
    </lineage>
</organism>
<feature type="domain" description="AraC effector-binding" evidence="3">
    <location>
        <begin position="186"/>
        <end position="339"/>
    </location>
</feature>
<name>A0A2T1NAM4_9FLAO</name>
<dbReference type="InterPro" id="IPR029442">
    <property type="entry name" value="GyrI-like"/>
</dbReference>
<reference evidence="4 5" key="1">
    <citation type="submission" date="2018-03" db="EMBL/GenBank/DDBJ databases">
        <title>Mesoflavibacter sp. HG37 and Mesoflavibacter sp. HG96 sp.nov., two marine bacteria isolated from seawater of Western Pacific Ocean.</title>
        <authorList>
            <person name="Cheng H."/>
            <person name="Wu Y.-H."/>
            <person name="Guo L.-L."/>
            <person name="Xu X.-W."/>
        </authorList>
    </citation>
    <scope>NUCLEOTIDE SEQUENCE [LARGE SCALE GENOMIC DNA]</scope>
    <source>
        <strain evidence="4 5">KCTC 42117</strain>
    </source>
</reference>
<proteinExistence type="inferred from homology"/>
<dbReference type="SMART" id="SM00871">
    <property type="entry name" value="AraC_E_bind"/>
    <property type="match status" value="1"/>
</dbReference>
<dbReference type="Proteomes" id="UP000238430">
    <property type="component" value="Unassembled WGS sequence"/>
</dbReference>
<keyword evidence="2" id="KW-0812">Transmembrane</keyword>
<evidence type="ECO:0000313" key="4">
    <source>
        <dbReference type="EMBL" id="PSG89189.1"/>
    </source>
</evidence>
<gene>
    <name evidence="4" type="ORF">C7H61_09545</name>
</gene>
<dbReference type="Pfam" id="PF03364">
    <property type="entry name" value="Polyketide_cyc"/>
    <property type="match status" value="1"/>
</dbReference>
<keyword evidence="2" id="KW-0472">Membrane</keyword>
<accession>A0A2T1NAM4</accession>
<protein>
    <submittedName>
        <fullName evidence="4">Transcription activator effector-binding protein</fullName>
    </submittedName>
</protein>
<dbReference type="EMBL" id="PXOT01000024">
    <property type="protein sequence ID" value="PSG89189.1"/>
    <property type="molecule type" value="Genomic_DNA"/>
</dbReference>
<dbReference type="Gene3D" id="3.30.530.20">
    <property type="match status" value="1"/>
</dbReference>
<evidence type="ECO:0000256" key="2">
    <source>
        <dbReference type="SAM" id="Phobius"/>
    </source>
</evidence>
<comment type="similarity">
    <text evidence="1">Belongs to the ribosome association toxin RatA family.</text>
</comment>
<keyword evidence="2" id="KW-1133">Transmembrane helix</keyword>
<dbReference type="CDD" id="cd07818">
    <property type="entry name" value="SRPBCC_1"/>
    <property type="match status" value="1"/>
</dbReference>
<evidence type="ECO:0000256" key="1">
    <source>
        <dbReference type="ARBA" id="ARBA00008918"/>
    </source>
</evidence>
<dbReference type="Gene3D" id="3.20.80.10">
    <property type="entry name" value="Regulatory factor, effector binding domain"/>
    <property type="match status" value="1"/>
</dbReference>
<dbReference type="AlphaFoldDB" id="A0A2T1NAM4"/>
<dbReference type="InterPro" id="IPR010499">
    <property type="entry name" value="AraC_E-bd"/>
</dbReference>
<dbReference type="InterPro" id="IPR011256">
    <property type="entry name" value="Reg_factor_effector_dom_sf"/>
</dbReference>
<sequence>MKFLKYIFFILLIAIIAVSIYVAVQPSNFEVSRTRIINAPSGVVYNNVADLKLWENWSPWKEQDPTMKIMYNDQTKGVGASYSWTGKDGNGNMKIVNTNPPKSIEHQLQFEDYDPSKIHWTFTPTNDGKTDVKWQMNSENIPFMFKAYGLMSGGFDKMIGPDFERGLEKLDSVTTTQIRQYNIEVNGVTEHSGGYYLYNTTSCKISDFQKKMAEMLPKVGQFVAENNITVSGSAFVIYHKWDEENNTVMFSCAMPTPNKVVTTTSDILTGQLEPFKAVKTTLKGDYSNLKEAWDKGMKYIEQYNLVFDEDGVAIESYVTDPSNEPNPAKWITEIYMPVE</sequence>
<dbReference type="InterPro" id="IPR023393">
    <property type="entry name" value="START-like_dom_sf"/>
</dbReference>
<evidence type="ECO:0000313" key="5">
    <source>
        <dbReference type="Proteomes" id="UP000238430"/>
    </source>
</evidence>
<dbReference type="SUPFAM" id="SSF55136">
    <property type="entry name" value="Probable bacterial effector-binding domain"/>
    <property type="match status" value="1"/>
</dbReference>
<dbReference type="Pfam" id="PF06445">
    <property type="entry name" value="GyrI-like"/>
    <property type="match status" value="1"/>
</dbReference>
<feature type="transmembrane region" description="Helical" evidence="2">
    <location>
        <begin position="6"/>
        <end position="24"/>
    </location>
</feature>